<dbReference type="EMBL" id="QUWK01000013">
    <property type="protein sequence ID" value="RFU94100.1"/>
    <property type="molecule type" value="Genomic_DNA"/>
</dbReference>
<feature type="domain" description="GDP-fucose pyrophosphorylase" evidence="4">
    <location>
        <begin position="65"/>
        <end position="433"/>
    </location>
</feature>
<evidence type="ECO:0000256" key="3">
    <source>
        <dbReference type="ARBA" id="ARBA00022777"/>
    </source>
</evidence>
<protein>
    <recommendedName>
        <fullName evidence="4">GDP-fucose pyrophosphorylase domain-containing protein</fullName>
    </recommendedName>
</protein>
<keyword evidence="6" id="KW-1185">Reference proteome</keyword>
<dbReference type="InterPro" id="IPR029044">
    <property type="entry name" value="Nucleotide-diphossugar_trans"/>
</dbReference>
<dbReference type="RefSeq" id="WP_117331208.1">
    <property type="nucleotide sequence ID" value="NZ_QUWK01000013.1"/>
</dbReference>
<keyword evidence="3" id="KW-0418">Kinase</keyword>
<evidence type="ECO:0000313" key="6">
    <source>
        <dbReference type="Proteomes" id="UP000264002"/>
    </source>
</evidence>
<proteinExistence type="predicted"/>
<reference evidence="5 6" key="2">
    <citation type="submission" date="2018-09" db="EMBL/GenBank/DDBJ databases">
        <title>Genome of Sphaerochaeta halotolerans strain 4-11.</title>
        <authorList>
            <person name="Nazina T.N."/>
            <person name="Sokolova D.S."/>
        </authorList>
    </citation>
    <scope>NUCLEOTIDE SEQUENCE [LARGE SCALE GENOMIC DNA]</scope>
    <source>
        <strain evidence="5 6">4-11</strain>
    </source>
</reference>
<evidence type="ECO:0000256" key="1">
    <source>
        <dbReference type="ARBA" id="ARBA00022679"/>
    </source>
</evidence>
<dbReference type="GO" id="GO:0042352">
    <property type="term" value="P:GDP-L-fucose salvage"/>
    <property type="evidence" value="ECO:0007669"/>
    <property type="project" value="TreeGrafter"/>
</dbReference>
<keyword evidence="1" id="KW-0808">Transferase</keyword>
<comment type="caution">
    <text evidence="5">The sequence shown here is derived from an EMBL/GenBank/DDBJ whole genome shotgun (WGS) entry which is preliminary data.</text>
</comment>
<evidence type="ECO:0000313" key="5">
    <source>
        <dbReference type="EMBL" id="RFU94100.1"/>
    </source>
</evidence>
<evidence type="ECO:0000259" key="4">
    <source>
        <dbReference type="Pfam" id="PF07959"/>
    </source>
</evidence>
<dbReference type="InterPro" id="IPR052203">
    <property type="entry name" value="GHMP_Kinase-Related"/>
</dbReference>
<dbReference type="Proteomes" id="UP000264002">
    <property type="component" value="Unassembled WGS sequence"/>
</dbReference>
<accession>A0A372MFY5</accession>
<reference evidence="6" key="1">
    <citation type="submission" date="2018-08" db="EMBL/GenBank/DDBJ databases">
        <authorList>
            <person name="Grouzdev D.S."/>
            <person name="Krutkina M.S."/>
        </authorList>
    </citation>
    <scope>NUCLEOTIDE SEQUENCE [LARGE SCALE GENOMIC DNA]</scope>
    <source>
        <strain evidence="6">4-11</strain>
    </source>
</reference>
<sequence length="513" mass="58382">MDIMLSLPANAAKHFSIEKKSTNFQRLFTASDPKNQQLGSGGGTAWLLTESFRNDNTEDDFHKWLHATKKVIIHGGGLSRRLPAYAPSGKPFLPVPVFRWARGQRLDQTLADLQVQFAEQILNNSDENQNILVASGDVLILPSKNKLVIPKADVVLFALSADPLTASNHGVFVCDKNESSKLNNMLQKPTQQELRGIIDHPFYIDTGLWLFSDKAICKLMEKCVDNFSSESFNFSIPKFYDLYGKFGLSLGAHPSIFDREISELDVAVVVLHEQEFLHFGTSMELISSTLSIQNKELDPTRMWSKNIKPHPSIFIQNSKMQVKLQSNNHSIWIENSHIGTGWTLHDSHVITGVPENNWEIDLPSNTCIDLVPIKNSQYAVRFYGIKDNFKGNIKDSNTIFLNQPVIDWLSNHGIETPETDIDIHDFRLFPILHMKEISDTFLQWLFEETPDSAHRQMYISSEKASAKDLLDLANIPRLLDQRIQYRKRNYSTLAQNFNKRANCKIGFQEPRNA</sequence>
<dbReference type="Pfam" id="PF07959">
    <property type="entry name" value="Fucose_pyrophosphorylase"/>
    <property type="match status" value="1"/>
</dbReference>
<dbReference type="PANTHER" id="PTHR32463">
    <property type="entry name" value="L-FUCOSE KINASE"/>
    <property type="match status" value="1"/>
</dbReference>
<dbReference type="InterPro" id="IPR012887">
    <property type="entry name" value="GDP_fucose_pyrophosphorylase"/>
</dbReference>
<name>A0A372MFY5_9SPIR</name>
<dbReference type="SUPFAM" id="SSF53448">
    <property type="entry name" value="Nucleotide-diphospho-sugar transferases"/>
    <property type="match status" value="1"/>
</dbReference>
<dbReference type="Gene3D" id="3.90.550.10">
    <property type="entry name" value="Spore Coat Polysaccharide Biosynthesis Protein SpsA, Chain A"/>
    <property type="match status" value="1"/>
</dbReference>
<dbReference type="GO" id="GO:0050201">
    <property type="term" value="F:fucokinase activity"/>
    <property type="evidence" value="ECO:0007669"/>
    <property type="project" value="TreeGrafter"/>
</dbReference>
<dbReference type="AlphaFoldDB" id="A0A372MFY5"/>
<organism evidence="5 6">
    <name type="scientific">Sphaerochaeta halotolerans</name>
    <dbReference type="NCBI Taxonomy" id="2293840"/>
    <lineage>
        <taxon>Bacteria</taxon>
        <taxon>Pseudomonadati</taxon>
        <taxon>Spirochaetota</taxon>
        <taxon>Spirochaetia</taxon>
        <taxon>Spirochaetales</taxon>
        <taxon>Sphaerochaetaceae</taxon>
        <taxon>Sphaerochaeta</taxon>
    </lineage>
</organism>
<keyword evidence="2" id="KW-0547">Nucleotide-binding</keyword>
<gene>
    <name evidence="5" type="ORF">DYP60_11780</name>
</gene>
<evidence type="ECO:0000256" key="2">
    <source>
        <dbReference type="ARBA" id="ARBA00022741"/>
    </source>
</evidence>
<dbReference type="GO" id="GO:0000166">
    <property type="term" value="F:nucleotide binding"/>
    <property type="evidence" value="ECO:0007669"/>
    <property type="project" value="UniProtKB-KW"/>
</dbReference>
<dbReference type="PANTHER" id="PTHR32463:SF0">
    <property type="entry name" value="L-FUCOSE KINASE"/>
    <property type="match status" value="1"/>
</dbReference>